<dbReference type="EMBL" id="JAVHNR010000004">
    <property type="protein sequence ID" value="KAK6345474.1"/>
    <property type="molecule type" value="Genomic_DNA"/>
</dbReference>
<reference evidence="2 3" key="1">
    <citation type="submission" date="2019-10" db="EMBL/GenBank/DDBJ databases">
        <authorList>
            <person name="Palmer J.M."/>
        </authorList>
    </citation>
    <scope>NUCLEOTIDE SEQUENCE [LARGE SCALE GENOMIC DNA]</scope>
    <source>
        <strain evidence="2 3">TWF718</strain>
    </source>
</reference>
<dbReference type="Proteomes" id="UP001313282">
    <property type="component" value="Unassembled WGS sequence"/>
</dbReference>
<feature type="region of interest" description="Disordered" evidence="1">
    <location>
        <begin position="1"/>
        <end position="58"/>
    </location>
</feature>
<sequence>MLSTVLEDPEGEAAAEIESSFVSGEGYEASYDYDEDEGEEEYEDEGGGEEGGGDVEDNVSHYGEFNDRGGIRLGGNFNWWAKRQD</sequence>
<evidence type="ECO:0000313" key="3">
    <source>
        <dbReference type="Proteomes" id="UP001313282"/>
    </source>
</evidence>
<comment type="caution">
    <text evidence="2">The sequence shown here is derived from an EMBL/GenBank/DDBJ whole genome shotgun (WGS) entry which is preliminary data.</text>
</comment>
<keyword evidence="3" id="KW-1185">Reference proteome</keyword>
<accession>A0AAN8RIZ5</accession>
<gene>
    <name evidence="2" type="ORF">TWF718_007390</name>
</gene>
<dbReference type="AlphaFoldDB" id="A0AAN8RIZ5"/>
<name>A0AAN8RIZ5_9PEZI</name>
<feature type="compositionally biased region" description="Acidic residues" evidence="1">
    <location>
        <begin position="31"/>
        <end position="57"/>
    </location>
</feature>
<proteinExistence type="predicted"/>
<evidence type="ECO:0000256" key="1">
    <source>
        <dbReference type="SAM" id="MobiDB-lite"/>
    </source>
</evidence>
<protein>
    <submittedName>
        <fullName evidence="2">Uncharacterized protein</fullName>
    </submittedName>
</protein>
<evidence type="ECO:0000313" key="2">
    <source>
        <dbReference type="EMBL" id="KAK6345474.1"/>
    </source>
</evidence>
<organism evidence="2 3">
    <name type="scientific">Orbilia javanica</name>
    <dbReference type="NCBI Taxonomy" id="47235"/>
    <lineage>
        <taxon>Eukaryota</taxon>
        <taxon>Fungi</taxon>
        <taxon>Dikarya</taxon>
        <taxon>Ascomycota</taxon>
        <taxon>Pezizomycotina</taxon>
        <taxon>Orbiliomycetes</taxon>
        <taxon>Orbiliales</taxon>
        <taxon>Orbiliaceae</taxon>
        <taxon>Orbilia</taxon>
    </lineage>
</organism>